<accession>A0AA35S8H1</accession>
<dbReference type="GO" id="GO:0005737">
    <property type="term" value="C:cytoplasm"/>
    <property type="evidence" value="ECO:0007669"/>
    <property type="project" value="UniProtKB-SubCell"/>
</dbReference>
<proteinExistence type="inferred from homology"/>
<dbReference type="PANTHER" id="PTHR15913">
    <property type="entry name" value="ACID CLUSTER PROTEIN 33"/>
    <property type="match status" value="1"/>
</dbReference>
<name>A0AA35S8H1_GEOBA</name>
<evidence type="ECO:0000256" key="2">
    <source>
        <dbReference type="ARBA" id="ARBA00008645"/>
    </source>
</evidence>
<evidence type="ECO:0000313" key="6">
    <source>
        <dbReference type="EMBL" id="CAI8024061.1"/>
    </source>
</evidence>
<reference evidence="6" key="1">
    <citation type="submission" date="2023-03" db="EMBL/GenBank/DDBJ databases">
        <authorList>
            <person name="Steffen K."/>
            <person name="Cardenas P."/>
        </authorList>
    </citation>
    <scope>NUCLEOTIDE SEQUENCE</scope>
</reference>
<organism evidence="6 7">
    <name type="scientific">Geodia barretti</name>
    <name type="common">Barrett's horny sponge</name>
    <dbReference type="NCBI Taxonomy" id="519541"/>
    <lineage>
        <taxon>Eukaryota</taxon>
        <taxon>Metazoa</taxon>
        <taxon>Porifera</taxon>
        <taxon>Demospongiae</taxon>
        <taxon>Heteroscleromorpha</taxon>
        <taxon>Tetractinellida</taxon>
        <taxon>Astrophorina</taxon>
        <taxon>Geodiidae</taxon>
        <taxon>Geodia</taxon>
    </lineage>
</organism>
<comment type="subcellular location">
    <subcellularLocation>
        <location evidence="1">Cytoplasm</location>
    </subcellularLocation>
</comment>
<keyword evidence="4" id="KW-0963">Cytoplasm</keyword>
<evidence type="ECO:0000256" key="4">
    <source>
        <dbReference type="ARBA" id="ARBA00022490"/>
    </source>
</evidence>
<dbReference type="InterPro" id="IPR000073">
    <property type="entry name" value="AB_hydrolase_1"/>
</dbReference>
<feature type="domain" description="AB hydrolase-1" evidence="5">
    <location>
        <begin position="47"/>
        <end position="162"/>
    </location>
</feature>
<dbReference type="EMBL" id="CASHTH010002050">
    <property type="protein sequence ID" value="CAI8024061.1"/>
    <property type="molecule type" value="Genomic_DNA"/>
</dbReference>
<dbReference type="Gene3D" id="3.40.50.1820">
    <property type="entry name" value="alpha/beta hydrolase"/>
    <property type="match status" value="1"/>
</dbReference>
<gene>
    <name evidence="6" type="ORF">GBAR_LOCUS14016</name>
</gene>
<protein>
    <recommendedName>
        <fullName evidence="3">Maspardin</fullName>
    </recommendedName>
</protein>
<dbReference type="Pfam" id="PF00561">
    <property type="entry name" value="Abhydrolase_1"/>
    <property type="match status" value="1"/>
</dbReference>
<evidence type="ECO:0000256" key="3">
    <source>
        <dbReference type="ARBA" id="ARBA00020148"/>
    </source>
</evidence>
<comment type="similarity">
    <text evidence="2">Belongs to the AB hydrolase superfamily.</text>
</comment>
<evidence type="ECO:0000313" key="7">
    <source>
        <dbReference type="Proteomes" id="UP001174909"/>
    </source>
</evidence>
<dbReference type="InterPro" id="IPR029058">
    <property type="entry name" value="AB_hydrolase_fold"/>
</dbReference>
<dbReference type="AlphaFoldDB" id="A0AA35S8H1"/>
<evidence type="ECO:0000256" key="1">
    <source>
        <dbReference type="ARBA" id="ARBA00004496"/>
    </source>
</evidence>
<evidence type="ECO:0000259" key="5">
    <source>
        <dbReference type="Pfam" id="PF00561"/>
    </source>
</evidence>
<sequence length="305" mass="34621">MGDQDPITASEGYKRFRSSIPQRKIVVDKSNQPWVVYDAGPRHVHSPLVCLPPVCGTADVFFKQLLALSQAGYRVISVEYPVFWSVEEFCDGFLKLIDHLELDKVHIFGASLGAFLAQKVAEQTFKSPRVHSLLLCNGFVDTTAFKQTKSAKALWAMPAFLLKRQILMNLPSEKLESEVANSIDFMVERLDTLERSQLAARLTLNCSDNYVEPQKLKDIYVTIIDVFDESALSQRCKEEMYKCYPNAKRAHLKSGGNFPYLSRSGEVNLMIQSCRGYREKWWTDGRTDAHTHRPTAITLAAHARR</sequence>
<dbReference type="Proteomes" id="UP001174909">
    <property type="component" value="Unassembled WGS sequence"/>
</dbReference>
<dbReference type="InterPro" id="IPR026151">
    <property type="entry name" value="Maspardin"/>
</dbReference>
<dbReference type="SUPFAM" id="SSF53474">
    <property type="entry name" value="alpha/beta-Hydrolases"/>
    <property type="match status" value="1"/>
</dbReference>
<keyword evidence="7" id="KW-1185">Reference proteome</keyword>
<dbReference type="PANTHER" id="PTHR15913:SF0">
    <property type="entry name" value="MASPARDIN"/>
    <property type="match status" value="1"/>
</dbReference>
<comment type="caution">
    <text evidence="6">The sequence shown here is derived from an EMBL/GenBank/DDBJ whole genome shotgun (WGS) entry which is preliminary data.</text>
</comment>